<evidence type="ECO:0000313" key="2">
    <source>
        <dbReference type="Proteomes" id="UP001642464"/>
    </source>
</evidence>
<keyword evidence="2" id="KW-1185">Reference proteome</keyword>
<dbReference type="Proteomes" id="UP001642464">
    <property type="component" value="Unassembled WGS sequence"/>
</dbReference>
<reference evidence="1 2" key="1">
    <citation type="submission" date="2024-02" db="EMBL/GenBank/DDBJ databases">
        <authorList>
            <person name="Chen Y."/>
            <person name="Shah S."/>
            <person name="Dougan E. K."/>
            <person name="Thang M."/>
            <person name="Chan C."/>
        </authorList>
    </citation>
    <scope>NUCLEOTIDE SEQUENCE [LARGE SCALE GENOMIC DNA]</scope>
</reference>
<comment type="caution">
    <text evidence="1">The sequence shown here is derived from an EMBL/GenBank/DDBJ whole genome shotgun (WGS) entry which is preliminary data.</text>
</comment>
<proteinExistence type="predicted"/>
<accession>A0ABP0HRL0</accession>
<dbReference type="EMBL" id="CAXAMM010001557">
    <property type="protein sequence ID" value="CAK8992373.1"/>
    <property type="molecule type" value="Genomic_DNA"/>
</dbReference>
<feature type="non-terminal residue" evidence="1">
    <location>
        <position position="116"/>
    </location>
</feature>
<gene>
    <name evidence="1" type="ORF">SCF082_LOCUS3075</name>
</gene>
<organism evidence="1 2">
    <name type="scientific">Durusdinium trenchii</name>
    <dbReference type="NCBI Taxonomy" id="1381693"/>
    <lineage>
        <taxon>Eukaryota</taxon>
        <taxon>Sar</taxon>
        <taxon>Alveolata</taxon>
        <taxon>Dinophyceae</taxon>
        <taxon>Suessiales</taxon>
        <taxon>Symbiodiniaceae</taxon>
        <taxon>Durusdinium</taxon>
    </lineage>
</organism>
<name>A0ABP0HRL0_9DINO</name>
<protein>
    <submittedName>
        <fullName evidence="1">High affinity nitrate transporter 2.5</fullName>
    </submittedName>
</protein>
<evidence type="ECO:0000313" key="1">
    <source>
        <dbReference type="EMBL" id="CAK8992373.1"/>
    </source>
</evidence>
<sequence>MQLLLQVCRMRCQIQEQAVLLDALSQDFRFSAAQLRQLCWEPEIAGEVMWRLLHCTEAPYLLLLAAPSFRVHVNALQRTCQLRAFNAQCPNGHYRLDLANPADVEVGQRLVTLDRW</sequence>